<sequence length="61" mass="7124">MYKRIKLNIRFAGNEVVCAKSPANCCKGCANKNNCEEIEVYYNPFAKKDIEECFKNDERNR</sequence>
<dbReference type="HOGENOM" id="CLU_198125_0_0_9"/>
<evidence type="ECO:0000313" key="1">
    <source>
        <dbReference type="EMBL" id="AGF54785.1"/>
    </source>
</evidence>
<dbReference type="PATRIC" id="fig|931276.5.peg.965"/>
<evidence type="ECO:0000313" key="2">
    <source>
        <dbReference type="Proteomes" id="UP000011728"/>
    </source>
</evidence>
<name>M1LPL7_9CLOT</name>
<organism evidence="1 2">
    <name type="scientific">Clostridium saccharoperbutylacetonicum N1-4(HMT)</name>
    <dbReference type="NCBI Taxonomy" id="931276"/>
    <lineage>
        <taxon>Bacteria</taxon>
        <taxon>Bacillati</taxon>
        <taxon>Bacillota</taxon>
        <taxon>Clostridia</taxon>
        <taxon>Eubacteriales</taxon>
        <taxon>Clostridiaceae</taxon>
        <taxon>Clostridium</taxon>
    </lineage>
</organism>
<protein>
    <submittedName>
        <fullName evidence="1">Uncharacterized protein</fullName>
    </submittedName>
</protein>
<proteinExistence type="predicted"/>
<keyword evidence="2" id="KW-1185">Reference proteome</keyword>
<dbReference type="EMBL" id="CP004121">
    <property type="protein sequence ID" value="AGF54785.1"/>
    <property type="molecule type" value="Genomic_DNA"/>
</dbReference>
<dbReference type="AlphaFoldDB" id="M1LPL7"/>
<dbReference type="RefSeq" id="WP_015391110.1">
    <property type="nucleotide sequence ID" value="NC_020291.1"/>
</dbReference>
<gene>
    <name evidence="1" type="ORF">Cspa_c10090</name>
</gene>
<reference evidence="1 2" key="1">
    <citation type="submission" date="2013-02" db="EMBL/GenBank/DDBJ databases">
        <title>Genome sequence of Clostridium saccharoperbutylacetonicum N1-4(HMT).</title>
        <authorList>
            <person name="Poehlein A."/>
            <person name="Daniel R."/>
        </authorList>
    </citation>
    <scope>NUCLEOTIDE SEQUENCE [LARGE SCALE GENOMIC DNA]</scope>
    <source>
        <strain evidence="2">N1-4(HMT)</strain>
    </source>
</reference>
<dbReference type="Proteomes" id="UP000011728">
    <property type="component" value="Chromosome"/>
</dbReference>
<accession>M1LPL7</accession>
<dbReference type="eggNOG" id="ENOG50324AY">
    <property type="taxonomic scope" value="Bacteria"/>
</dbReference>
<dbReference type="KEGG" id="csr:Cspa_c10090"/>